<dbReference type="Proteomes" id="UP000515150">
    <property type="component" value="Chromosome 16"/>
</dbReference>
<keyword evidence="2" id="KW-1185">Reference proteome</keyword>
<dbReference type="InParanoid" id="A0A6P7KXH2"/>
<sequence>MSAGEGLDEAAKDAADIAAFFKSDCPLPKCESKLDGPGQTSGFHRNEDMKAIDVLPILKEKVAFLSGGRDRRGGPVLTFPARSNHDRIRPEDLRRLVAYLATIPR</sequence>
<evidence type="ECO:0000313" key="2">
    <source>
        <dbReference type="Proteomes" id="UP000515150"/>
    </source>
</evidence>
<dbReference type="KEGG" id="bspl:114843188"/>
<dbReference type="GO" id="GO:0007411">
    <property type="term" value="P:axon guidance"/>
    <property type="evidence" value="ECO:0007669"/>
    <property type="project" value="TreeGrafter"/>
</dbReference>
<dbReference type="PANTHER" id="PTHR22826">
    <property type="entry name" value="RHO GUANINE EXCHANGE FACTOR-RELATED"/>
    <property type="match status" value="1"/>
</dbReference>
<gene>
    <name evidence="3" type="primary">LOC114843188</name>
</gene>
<proteinExistence type="predicted"/>
<dbReference type="RefSeq" id="XP_028985314.1">
    <property type="nucleotide sequence ID" value="XM_029129481.3"/>
</dbReference>
<dbReference type="GO" id="GO:0005737">
    <property type="term" value="C:cytoplasm"/>
    <property type="evidence" value="ECO:0007669"/>
    <property type="project" value="TreeGrafter"/>
</dbReference>
<keyword evidence="1" id="KW-0344">Guanine-nucleotide releasing factor</keyword>
<dbReference type="OrthoDB" id="10256089at2759"/>
<name>A0A6P7KXH2_BETSP</name>
<evidence type="ECO:0000256" key="1">
    <source>
        <dbReference type="ARBA" id="ARBA00022658"/>
    </source>
</evidence>
<accession>A0A6P7KXH2</accession>
<evidence type="ECO:0000313" key="3">
    <source>
        <dbReference type="RefSeq" id="XP_028985314.1"/>
    </source>
</evidence>
<organism evidence="2 3">
    <name type="scientific">Betta splendens</name>
    <name type="common">Siamese fighting fish</name>
    <dbReference type="NCBI Taxonomy" id="158456"/>
    <lineage>
        <taxon>Eukaryota</taxon>
        <taxon>Metazoa</taxon>
        <taxon>Chordata</taxon>
        <taxon>Craniata</taxon>
        <taxon>Vertebrata</taxon>
        <taxon>Euteleostomi</taxon>
        <taxon>Actinopterygii</taxon>
        <taxon>Neopterygii</taxon>
        <taxon>Teleostei</taxon>
        <taxon>Neoteleostei</taxon>
        <taxon>Acanthomorphata</taxon>
        <taxon>Anabantaria</taxon>
        <taxon>Anabantiformes</taxon>
        <taxon>Anabantoidei</taxon>
        <taxon>Osphronemidae</taxon>
        <taxon>Betta</taxon>
    </lineage>
</organism>
<dbReference type="InterPro" id="IPR051336">
    <property type="entry name" value="RhoGEF_Guanine_NuclExch_SF"/>
</dbReference>
<protein>
    <submittedName>
        <fullName evidence="3">Triple functional domain protein-like isoform X1</fullName>
    </submittedName>
</protein>
<dbReference type="GO" id="GO:0005085">
    <property type="term" value="F:guanyl-nucleotide exchange factor activity"/>
    <property type="evidence" value="ECO:0007669"/>
    <property type="project" value="UniProtKB-KW"/>
</dbReference>
<dbReference type="PANTHER" id="PTHR22826:SF104">
    <property type="entry name" value="TRIPLE FUNCTIONAL DOMAIN PROTEIN"/>
    <property type="match status" value="1"/>
</dbReference>
<dbReference type="GO" id="GO:0019898">
    <property type="term" value="C:extrinsic component of membrane"/>
    <property type="evidence" value="ECO:0007669"/>
    <property type="project" value="TreeGrafter"/>
</dbReference>
<dbReference type="AlphaFoldDB" id="A0A6P7KXH2"/>
<reference evidence="3" key="1">
    <citation type="submission" date="2025-08" db="UniProtKB">
        <authorList>
            <consortium name="RefSeq"/>
        </authorList>
    </citation>
    <scope>IDENTIFICATION</scope>
</reference>
<dbReference type="GeneID" id="114843188"/>